<evidence type="ECO:0000256" key="1">
    <source>
        <dbReference type="SAM" id="MobiDB-lite"/>
    </source>
</evidence>
<dbReference type="InterPro" id="IPR057081">
    <property type="entry name" value="PH_N"/>
</dbReference>
<gene>
    <name evidence="4" type="ORF">CIMG_03669</name>
</gene>
<feature type="compositionally biased region" description="Basic and acidic residues" evidence="1">
    <location>
        <begin position="255"/>
        <end position="267"/>
    </location>
</feature>
<evidence type="ECO:0000313" key="5">
    <source>
        <dbReference type="Proteomes" id="UP000001261"/>
    </source>
</evidence>
<evidence type="ECO:0000259" key="3">
    <source>
        <dbReference type="Pfam" id="PF23076"/>
    </source>
</evidence>
<feature type="compositionally biased region" description="Pro residues" evidence="1">
    <location>
        <begin position="224"/>
        <end position="233"/>
    </location>
</feature>
<sequence length="607" mass="68907">MNLLEIAPHTEDIGASLIKFIKPVPAHSVNLATVVSEFFSISASLRILANFQASAIHRPRFILINDDLQLVYASLRHTLRDIYDALNRMTAAARGLDVSQSYPQTWSLLWDFFFYQSGYTLPLRLQYYKQMLEGMKFIFCASANALANINNSHSEKIDVASMARMRQAISDLRAIQDQRYNDSIANQQRQQQQQQQQQQRRQQQHPVPPAPQMPGAYFSAAEQPPAPPPPLPVPDTRRPRTPDLRRRSKNARGFPEMEQRGSWERQRPSSGAAAAPPPPPPPPPAPPQPPMSPSFSEESPISSYTGPDSPATRTVSSSSSSSLNEENGVRHWSIRAFGMQLNSSTSLIQTGDITKCFGPIMSGVKEHLAQEYYSLFHLEFPGKPQLTMLFYQRAEDHRTRIVCRVRSSKRRTVYSTIPITSLQIYRSGSCLQLCQKGPDPDEMIAWANLQFSSIEKMVVFFCTFLALRGQDSSKPISNIPDYHLCGEFEVFAGKIVDDNFAHALRVFRDHETKAVRLQATVLDGDLKRVPVWTAFVHPYFRKKSWLRRTGPKTVYLSELQRITFIDSEEYIPPRTRDGKHVLTFTTDGDATGFVYYMEDLIRHTPVR</sequence>
<feature type="compositionally biased region" description="Pro residues" evidence="1">
    <location>
        <begin position="275"/>
        <end position="292"/>
    </location>
</feature>
<name>J3KBW4_COCIM</name>
<dbReference type="RefSeq" id="XP_001244228.2">
    <property type="nucleotide sequence ID" value="XM_001244227.2"/>
</dbReference>
<protein>
    <submittedName>
        <fullName evidence="4">Uncharacterized protein</fullName>
    </submittedName>
</protein>
<feature type="domain" description="PH" evidence="3">
    <location>
        <begin position="489"/>
        <end position="600"/>
    </location>
</feature>
<dbReference type="OrthoDB" id="4204025at2759"/>
<dbReference type="VEuPathDB" id="FungiDB:CIMG_03669"/>
<evidence type="ECO:0000259" key="2">
    <source>
        <dbReference type="Pfam" id="PF23074"/>
    </source>
</evidence>
<feature type="region of interest" description="Disordered" evidence="1">
    <location>
        <begin position="184"/>
        <end position="326"/>
    </location>
</feature>
<proteinExistence type="predicted"/>
<dbReference type="InterPro" id="IPR057082">
    <property type="entry name" value="PH_C"/>
</dbReference>
<organism evidence="4 5">
    <name type="scientific">Coccidioides immitis (strain RS)</name>
    <name type="common">Valley fever fungus</name>
    <dbReference type="NCBI Taxonomy" id="246410"/>
    <lineage>
        <taxon>Eukaryota</taxon>
        <taxon>Fungi</taxon>
        <taxon>Dikarya</taxon>
        <taxon>Ascomycota</taxon>
        <taxon>Pezizomycotina</taxon>
        <taxon>Eurotiomycetes</taxon>
        <taxon>Eurotiomycetidae</taxon>
        <taxon>Onygenales</taxon>
        <taxon>Onygenaceae</taxon>
        <taxon>Coccidioides</taxon>
    </lineage>
</organism>
<feature type="compositionally biased region" description="Low complexity" evidence="1">
    <location>
        <begin position="187"/>
        <end position="201"/>
    </location>
</feature>
<dbReference type="KEGG" id="cim:CIMG_03669"/>
<accession>J3KBW4</accession>
<evidence type="ECO:0000313" key="4">
    <source>
        <dbReference type="EMBL" id="EAS32645.3"/>
    </source>
</evidence>
<feature type="domain" description="PH" evidence="2">
    <location>
        <begin position="362"/>
        <end position="487"/>
    </location>
</feature>
<feature type="compositionally biased region" description="Basic and acidic residues" evidence="1">
    <location>
        <begin position="235"/>
        <end position="245"/>
    </location>
</feature>
<dbReference type="Pfam" id="PF23076">
    <property type="entry name" value="PH_FT_C"/>
    <property type="match status" value="1"/>
</dbReference>
<dbReference type="AlphaFoldDB" id="J3KBW4"/>
<dbReference type="EMBL" id="GG704916">
    <property type="protein sequence ID" value="EAS32645.3"/>
    <property type="molecule type" value="Genomic_DNA"/>
</dbReference>
<keyword evidence="5" id="KW-1185">Reference proteome</keyword>
<dbReference type="InParanoid" id="J3KBW4"/>
<dbReference type="GeneID" id="4564939"/>
<reference evidence="5" key="1">
    <citation type="journal article" date="2009" name="Genome Res.">
        <title>Comparative genomic analyses of the human fungal pathogens Coccidioides and their relatives.</title>
        <authorList>
            <person name="Sharpton T.J."/>
            <person name="Stajich J.E."/>
            <person name="Rounsley S.D."/>
            <person name="Gardner M.J."/>
            <person name="Wortman J.R."/>
            <person name="Jordar V.S."/>
            <person name="Maiti R."/>
            <person name="Kodira C.D."/>
            <person name="Neafsey D.E."/>
            <person name="Zeng Q."/>
            <person name="Hung C.-Y."/>
            <person name="McMahan C."/>
            <person name="Muszewska A."/>
            <person name="Grynberg M."/>
            <person name="Mandel M.A."/>
            <person name="Kellner E.M."/>
            <person name="Barker B.M."/>
            <person name="Galgiani J.N."/>
            <person name="Orbach M.J."/>
            <person name="Kirkland T.N."/>
            <person name="Cole G.T."/>
            <person name="Henn M.R."/>
            <person name="Birren B.W."/>
            <person name="Taylor J.W."/>
        </authorList>
    </citation>
    <scope>NUCLEOTIDE SEQUENCE [LARGE SCALE GENOMIC DNA]</scope>
    <source>
        <strain evidence="5">RS</strain>
    </source>
</reference>
<dbReference type="OMA" id="IPYVGES"/>
<feature type="compositionally biased region" description="Low complexity" evidence="1">
    <location>
        <begin position="293"/>
        <end position="303"/>
    </location>
</feature>
<dbReference type="Proteomes" id="UP000001261">
    <property type="component" value="Unassembled WGS sequence"/>
</dbReference>
<reference evidence="5" key="2">
    <citation type="journal article" date="2010" name="Genome Res.">
        <title>Population genomic sequencing of Coccidioides fungi reveals recent hybridization and transposon control.</title>
        <authorList>
            <person name="Neafsey D.E."/>
            <person name="Barker B.M."/>
            <person name="Sharpton T.J."/>
            <person name="Stajich J.E."/>
            <person name="Park D.J."/>
            <person name="Whiston E."/>
            <person name="Hung C.-Y."/>
            <person name="McMahan C."/>
            <person name="White J."/>
            <person name="Sykes S."/>
            <person name="Heiman D."/>
            <person name="Young S."/>
            <person name="Zeng Q."/>
            <person name="Abouelleil A."/>
            <person name="Aftuck L."/>
            <person name="Bessette D."/>
            <person name="Brown A."/>
            <person name="FitzGerald M."/>
            <person name="Lui A."/>
            <person name="Macdonald J.P."/>
            <person name="Priest M."/>
            <person name="Orbach M.J."/>
            <person name="Galgiani J.N."/>
            <person name="Kirkland T.N."/>
            <person name="Cole G.T."/>
            <person name="Birren B.W."/>
            <person name="Henn M.R."/>
            <person name="Taylor J.W."/>
            <person name="Rounsley S.D."/>
        </authorList>
    </citation>
    <scope>GENOME REANNOTATION</scope>
    <source>
        <strain evidence="5">RS</strain>
    </source>
</reference>
<dbReference type="Pfam" id="PF23074">
    <property type="entry name" value="PH_FT_N"/>
    <property type="match status" value="1"/>
</dbReference>